<keyword evidence="6" id="KW-1185">Reference proteome</keyword>
<feature type="chain" id="PRO_5047316714" description="TPM domain-containing protein" evidence="3">
    <location>
        <begin position="30"/>
        <end position="298"/>
    </location>
</feature>
<dbReference type="EMBL" id="BAAAES010000004">
    <property type="protein sequence ID" value="GAA0660261.1"/>
    <property type="molecule type" value="Genomic_DNA"/>
</dbReference>
<dbReference type="Gene3D" id="3.10.310.50">
    <property type="match status" value="1"/>
</dbReference>
<feature type="signal peptide" evidence="3">
    <location>
        <begin position="1"/>
        <end position="29"/>
    </location>
</feature>
<evidence type="ECO:0000313" key="5">
    <source>
        <dbReference type="EMBL" id="GAA0660261.1"/>
    </source>
</evidence>
<feature type="domain" description="TPM" evidence="4">
    <location>
        <begin position="39"/>
        <end position="166"/>
    </location>
</feature>
<reference evidence="5 6" key="1">
    <citation type="journal article" date="2019" name="Int. J. Syst. Evol. Microbiol.">
        <title>The Global Catalogue of Microorganisms (GCM) 10K type strain sequencing project: providing services to taxonomists for standard genome sequencing and annotation.</title>
        <authorList>
            <consortium name="The Broad Institute Genomics Platform"/>
            <consortium name="The Broad Institute Genome Sequencing Center for Infectious Disease"/>
            <person name="Wu L."/>
            <person name="Ma J."/>
        </authorList>
    </citation>
    <scope>NUCLEOTIDE SEQUENCE [LARGE SCALE GENOMIC DNA]</scope>
    <source>
        <strain evidence="5 6">JCM 14603</strain>
    </source>
</reference>
<proteinExistence type="predicted"/>
<protein>
    <recommendedName>
        <fullName evidence="4">TPM domain-containing protein</fullName>
    </recommendedName>
</protein>
<dbReference type="Pfam" id="PF04536">
    <property type="entry name" value="TPM_phosphatase"/>
    <property type="match status" value="1"/>
</dbReference>
<feature type="region of interest" description="Disordered" evidence="1">
    <location>
        <begin position="258"/>
        <end position="298"/>
    </location>
</feature>
<keyword evidence="3" id="KW-0732">Signal</keyword>
<dbReference type="InterPro" id="IPR007621">
    <property type="entry name" value="TPM_dom"/>
</dbReference>
<dbReference type="RefSeq" id="WP_163958022.1">
    <property type="nucleotide sequence ID" value="NZ_BAAAES010000004.1"/>
</dbReference>
<keyword evidence="2" id="KW-0472">Membrane</keyword>
<accession>A0ABN1HNC8</accession>
<evidence type="ECO:0000313" key="6">
    <source>
        <dbReference type="Proteomes" id="UP001500238"/>
    </source>
</evidence>
<feature type="transmembrane region" description="Helical" evidence="2">
    <location>
        <begin position="201"/>
        <end position="221"/>
    </location>
</feature>
<keyword evidence="2" id="KW-1133">Transmembrane helix</keyword>
<keyword evidence="2" id="KW-0812">Transmembrane</keyword>
<name>A0ABN1HNC8_9SPHN</name>
<evidence type="ECO:0000256" key="1">
    <source>
        <dbReference type="SAM" id="MobiDB-lite"/>
    </source>
</evidence>
<evidence type="ECO:0000256" key="2">
    <source>
        <dbReference type="SAM" id="Phobius"/>
    </source>
</evidence>
<dbReference type="PANTHER" id="PTHR30373">
    <property type="entry name" value="UPF0603 PROTEIN YGCG"/>
    <property type="match status" value="1"/>
</dbReference>
<sequence>MTLAARALAGWRAALLTMLAWTMVAPASAQTFPKFTGLVVDAANVLPPEAEAALTAKLEALQKDSKRQLVVATIPDLQGYPIEEYGYKLGRAWGVGMKDVNNGAILFIAPNEPAGRRGPRIEVGRGLEPILTDALSSVVINQDMMPRLKAGDIPGAMTAGTDALAQQLRASPEEAQARLDAATKQFDQAHRRSTPGRSGGGVPFGLIFWAVVLLFVLVPLFRKKKQAGPWGTRYRSHDSGALPIVLWSIANEIGRSSGGGGWGGGSGGGGGSDGSWGGGGFTGGGGGDFGGGGASGSW</sequence>
<dbReference type="PANTHER" id="PTHR30373:SF2">
    <property type="entry name" value="UPF0603 PROTEIN YGCG"/>
    <property type="match status" value="1"/>
</dbReference>
<evidence type="ECO:0000256" key="3">
    <source>
        <dbReference type="SAM" id="SignalP"/>
    </source>
</evidence>
<gene>
    <name evidence="5" type="ORF">GCM10009102_05980</name>
</gene>
<dbReference type="Proteomes" id="UP001500238">
    <property type="component" value="Unassembled WGS sequence"/>
</dbReference>
<evidence type="ECO:0000259" key="4">
    <source>
        <dbReference type="Pfam" id="PF04536"/>
    </source>
</evidence>
<comment type="caution">
    <text evidence="5">The sequence shown here is derived from an EMBL/GenBank/DDBJ whole genome shotgun (WGS) entry which is preliminary data.</text>
</comment>
<organism evidence="5 6">
    <name type="scientific">Sphingomonas insulae</name>
    <dbReference type="NCBI Taxonomy" id="424800"/>
    <lineage>
        <taxon>Bacteria</taxon>
        <taxon>Pseudomonadati</taxon>
        <taxon>Pseudomonadota</taxon>
        <taxon>Alphaproteobacteria</taxon>
        <taxon>Sphingomonadales</taxon>
        <taxon>Sphingomonadaceae</taxon>
        <taxon>Sphingomonas</taxon>
    </lineage>
</organism>